<keyword evidence="8" id="KW-0807">Transducer</keyword>
<evidence type="ECO:0000256" key="8">
    <source>
        <dbReference type="ARBA" id="ARBA00023224"/>
    </source>
</evidence>
<dbReference type="SUPFAM" id="SSF81321">
    <property type="entry name" value="Family A G protein-coupled receptor-like"/>
    <property type="match status" value="1"/>
</dbReference>
<keyword evidence="5" id="KW-0297">G-protein coupled receptor</keyword>
<organism evidence="12 13">
    <name type="scientific">Microcaecilia unicolor</name>
    <dbReference type="NCBI Taxonomy" id="1415580"/>
    <lineage>
        <taxon>Eukaryota</taxon>
        <taxon>Metazoa</taxon>
        <taxon>Chordata</taxon>
        <taxon>Craniata</taxon>
        <taxon>Vertebrata</taxon>
        <taxon>Euteleostomi</taxon>
        <taxon>Amphibia</taxon>
        <taxon>Gymnophiona</taxon>
        <taxon>Siphonopidae</taxon>
        <taxon>Microcaecilia</taxon>
    </lineage>
</organism>
<keyword evidence="2" id="KW-1003">Cell membrane</keyword>
<feature type="transmembrane region" description="Helical" evidence="10">
    <location>
        <begin position="76"/>
        <end position="99"/>
    </location>
</feature>
<dbReference type="GeneID" id="115461456"/>
<evidence type="ECO:0000256" key="2">
    <source>
        <dbReference type="ARBA" id="ARBA00022475"/>
    </source>
</evidence>
<dbReference type="InterPro" id="IPR000276">
    <property type="entry name" value="GPCR_Rhodpsn"/>
</dbReference>
<keyword evidence="12" id="KW-1185">Reference proteome</keyword>
<dbReference type="Proteomes" id="UP000515156">
    <property type="component" value="Chromosome 1"/>
</dbReference>
<comment type="subcellular location">
    <subcellularLocation>
        <location evidence="1">Cell membrane</location>
        <topology evidence="1">Multi-pass membrane protein</topology>
    </subcellularLocation>
</comment>
<dbReference type="AlphaFoldDB" id="A0A6P7X3U6"/>
<accession>A0A6P7X3U6</accession>
<sequence>MLKWKYSSKQAEEEQGMDPLKELKLLWEERNRNASFPGDLIIWELSTVSLNVTEQEWDNETSTDILYLDLFSQQQVLLLLSLLISLLGLLGNGFVFWFLCFQIKQKKFMVYFLNLALADLIFLFSLFVLLLYILVVTPGIKLSLKALENHTWPFIIVLVFTYLNGLFLLTAISVERCLSVQFPIWYHCRRPKHQSAIVCFLLWGLSCLMTMLDYSFCHLEDTLKGSLECRAVNITLATLSFGVVLPVMVSSNLIFIIKIWRRPQQHSPQKIYVVIVATVLTFLVFVVPGQLWNLLVYLNIVTSDIQSVINFFSWNTLCCTINSTANPFIYFLAGRKRKPVTKGFITEAFQRVFREETETPKRDVTLASNIEESIV</sequence>
<dbReference type="GO" id="GO:0004930">
    <property type="term" value="F:G protein-coupled receptor activity"/>
    <property type="evidence" value="ECO:0007669"/>
    <property type="project" value="UniProtKB-KW"/>
</dbReference>
<feature type="transmembrane region" description="Helical" evidence="10">
    <location>
        <begin position="154"/>
        <end position="174"/>
    </location>
</feature>
<dbReference type="Pfam" id="PF00001">
    <property type="entry name" value="7tm_1"/>
    <property type="match status" value="1"/>
</dbReference>
<feature type="transmembrane region" description="Helical" evidence="10">
    <location>
        <begin position="236"/>
        <end position="259"/>
    </location>
</feature>
<evidence type="ECO:0000256" key="6">
    <source>
        <dbReference type="ARBA" id="ARBA00023136"/>
    </source>
</evidence>
<evidence type="ECO:0000256" key="7">
    <source>
        <dbReference type="ARBA" id="ARBA00023170"/>
    </source>
</evidence>
<feature type="transmembrane region" description="Helical" evidence="10">
    <location>
        <begin position="312"/>
        <end position="333"/>
    </location>
</feature>
<dbReference type="FunFam" id="1.20.1070.10:FF:000193">
    <property type="entry name" value="Mas-related G-protein coupled receptor member E"/>
    <property type="match status" value="1"/>
</dbReference>
<dbReference type="InParanoid" id="A0A6P7X3U6"/>
<protein>
    <submittedName>
        <fullName evidence="13">Mas-related G-protein coupled receptor member H-like</fullName>
    </submittedName>
</protein>
<keyword evidence="6 10" id="KW-0472">Membrane</keyword>
<evidence type="ECO:0000259" key="11">
    <source>
        <dbReference type="PROSITE" id="PS50262"/>
    </source>
</evidence>
<evidence type="ECO:0000256" key="9">
    <source>
        <dbReference type="ARBA" id="ARBA00061394"/>
    </source>
</evidence>
<dbReference type="InterPro" id="IPR017452">
    <property type="entry name" value="GPCR_Rhodpsn_7TM"/>
</dbReference>
<keyword evidence="4 10" id="KW-1133">Transmembrane helix</keyword>
<evidence type="ECO:0000256" key="3">
    <source>
        <dbReference type="ARBA" id="ARBA00022692"/>
    </source>
</evidence>
<dbReference type="PANTHER" id="PTHR11334:SF29">
    <property type="entry name" value="MAS-RELATED G-PROTEIN COUPLED RECEPTOR MEMBER X2"/>
    <property type="match status" value="1"/>
</dbReference>
<dbReference type="Gene3D" id="1.20.1070.10">
    <property type="entry name" value="Rhodopsin 7-helix transmembrane proteins"/>
    <property type="match status" value="1"/>
</dbReference>
<evidence type="ECO:0000313" key="13">
    <source>
        <dbReference type="RefSeq" id="XP_030047123.1"/>
    </source>
</evidence>
<evidence type="ECO:0000313" key="12">
    <source>
        <dbReference type="Proteomes" id="UP000515156"/>
    </source>
</evidence>
<feature type="transmembrane region" description="Helical" evidence="10">
    <location>
        <begin position="271"/>
        <end position="292"/>
    </location>
</feature>
<feature type="transmembrane region" description="Helical" evidence="10">
    <location>
        <begin position="111"/>
        <end position="134"/>
    </location>
</feature>
<evidence type="ECO:0000256" key="10">
    <source>
        <dbReference type="SAM" id="Phobius"/>
    </source>
</evidence>
<proteinExistence type="inferred from homology"/>
<dbReference type="PRINTS" id="PR00237">
    <property type="entry name" value="GPCRRHODOPSN"/>
</dbReference>
<name>A0A6P7X3U6_9AMPH</name>
<comment type="similarity">
    <text evidence="9">Belongs to the G-protein coupled receptor 1 family. Mas subfamily.</text>
</comment>
<reference evidence="13" key="1">
    <citation type="submission" date="2025-08" db="UniProtKB">
        <authorList>
            <consortium name="RefSeq"/>
        </authorList>
    </citation>
    <scope>IDENTIFICATION</scope>
</reference>
<dbReference type="InterPro" id="IPR026234">
    <property type="entry name" value="MRGPCRFAMILY"/>
</dbReference>
<keyword evidence="3 10" id="KW-0812">Transmembrane</keyword>
<dbReference type="PANTHER" id="PTHR11334">
    <property type="entry name" value="MAS-RELATED G-PROTEIN COUPLED RECEPTOR"/>
    <property type="match status" value="1"/>
</dbReference>
<feature type="transmembrane region" description="Helical" evidence="10">
    <location>
        <begin position="195"/>
        <end position="216"/>
    </location>
</feature>
<gene>
    <name evidence="13" type="primary">LOC115461456</name>
</gene>
<dbReference type="OrthoDB" id="9631784at2759"/>
<evidence type="ECO:0000256" key="4">
    <source>
        <dbReference type="ARBA" id="ARBA00022989"/>
    </source>
</evidence>
<feature type="domain" description="G-protein coupled receptors family 1 profile" evidence="11">
    <location>
        <begin position="91"/>
        <end position="330"/>
    </location>
</feature>
<evidence type="ECO:0000256" key="5">
    <source>
        <dbReference type="ARBA" id="ARBA00023040"/>
    </source>
</evidence>
<dbReference type="PRINTS" id="PR02108">
    <property type="entry name" value="MRGPCRFAMILY"/>
</dbReference>
<dbReference type="RefSeq" id="XP_030047123.1">
    <property type="nucleotide sequence ID" value="XM_030191263.1"/>
</dbReference>
<evidence type="ECO:0000256" key="1">
    <source>
        <dbReference type="ARBA" id="ARBA00004651"/>
    </source>
</evidence>
<keyword evidence="7" id="KW-0675">Receptor</keyword>
<dbReference type="KEGG" id="muo:115461456"/>
<dbReference type="GO" id="GO:0005886">
    <property type="term" value="C:plasma membrane"/>
    <property type="evidence" value="ECO:0007669"/>
    <property type="project" value="UniProtKB-SubCell"/>
</dbReference>
<dbReference type="PROSITE" id="PS50262">
    <property type="entry name" value="G_PROTEIN_RECEP_F1_2"/>
    <property type="match status" value="1"/>
</dbReference>